<dbReference type="InterPro" id="IPR041078">
    <property type="entry name" value="Plavaka"/>
</dbReference>
<dbReference type="Pfam" id="PF18759">
    <property type="entry name" value="Plavaka"/>
    <property type="match status" value="1"/>
</dbReference>
<protein>
    <submittedName>
        <fullName evidence="1">Uncharacterized protein</fullName>
    </submittedName>
</protein>
<proteinExistence type="predicted"/>
<dbReference type="AlphaFoldDB" id="A0A0C9ZHD7"/>
<dbReference type="EMBL" id="KN833708">
    <property type="protein sequence ID" value="KIK25399.1"/>
    <property type="molecule type" value="Genomic_DNA"/>
</dbReference>
<reference evidence="1 2" key="1">
    <citation type="submission" date="2014-04" db="EMBL/GenBank/DDBJ databases">
        <authorList>
            <consortium name="DOE Joint Genome Institute"/>
            <person name="Kuo A."/>
            <person name="Kohler A."/>
            <person name="Costa M.D."/>
            <person name="Nagy L.G."/>
            <person name="Floudas D."/>
            <person name="Copeland A."/>
            <person name="Barry K.W."/>
            <person name="Cichocki N."/>
            <person name="Veneault-Fourrey C."/>
            <person name="LaButti K."/>
            <person name="Lindquist E.A."/>
            <person name="Lipzen A."/>
            <person name="Lundell T."/>
            <person name="Morin E."/>
            <person name="Murat C."/>
            <person name="Sun H."/>
            <person name="Tunlid A."/>
            <person name="Henrissat B."/>
            <person name="Grigoriev I.V."/>
            <person name="Hibbett D.S."/>
            <person name="Martin F."/>
            <person name="Nordberg H.P."/>
            <person name="Cantor M.N."/>
            <person name="Hua S.X."/>
        </authorList>
    </citation>
    <scope>NUCLEOTIDE SEQUENCE [LARGE SCALE GENOMIC DNA]</scope>
    <source>
        <strain evidence="1 2">441</strain>
    </source>
</reference>
<evidence type="ECO:0000313" key="2">
    <source>
        <dbReference type="Proteomes" id="UP000054018"/>
    </source>
</evidence>
<dbReference type="HOGENOM" id="CLU_006344_2_1_1"/>
<keyword evidence="2" id="KW-1185">Reference proteome</keyword>
<sequence>MYPGGTMFMDQFLNDQYATLQQENLYYPFALGADWQLASWLLHSQLSMATIDDFLSLQLVHLAIFLCQLPISFHSAKELCLCMEILLSGPHWKLHDLLPQVSTKCKPIVYYCDLLECLQSLLSHPFFTSHISFTPQRVWSSSVWIVHTYKDWMSGNHAWDLQDQILNGEMLLGVILSSDKTNISVMTGNRMAHPLLLSLTNINTDIQSKGSLHGHVLLVLSPVVSFIHGKTHIHSLLSDRLIHESLDFVLKPPLRLLQQLEL</sequence>
<dbReference type="STRING" id="765257.A0A0C9ZHD7"/>
<reference evidence="2" key="2">
    <citation type="submission" date="2015-01" db="EMBL/GenBank/DDBJ databases">
        <title>Evolutionary Origins and Diversification of the Mycorrhizal Mutualists.</title>
        <authorList>
            <consortium name="DOE Joint Genome Institute"/>
            <consortium name="Mycorrhizal Genomics Consortium"/>
            <person name="Kohler A."/>
            <person name="Kuo A."/>
            <person name="Nagy L.G."/>
            <person name="Floudas D."/>
            <person name="Copeland A."/>
            <person name="Barry K.W."/>
            <person name="Cichocki N."/>
            <person name="Veneault-Fourrey C."/>
            <person name="LaButti K."/>
            <person name="Lindquist E.A."/>
            <person name="Lipzen A."/>
            <person name="Lundell T."/>
            <person name="Morin E."/>
            <person name="Murat C."/>
            <person name="Riley R."/>
            <person name="Ohm R."/>
            <person name="Sun H."/>
            <person name="Tunlid A."/>
            <person name="Henrissat B."/>
            <person name="Grigoriev I.V."/>
            <person name="Hibbett D.S."/>
            <person name="Martin F."/>
        </authorList>
    </citation>
    <scope>NUCLEOTIDE SEQUENCE [LARGE SCALE GENOMIC DNA]</scope>
    <source>
        <strain evidence="2">441</strain>
    </source>
</reference>
<organism evidence="1 2">
    <name type="scientific">Pisolithus microcarpus 441</name>
    <dbReference type="NCBI Taxonomy" id="765257"/>
    <lineage>
        <taxon>Eukaryota</taxon>
        <taxon>Fungi</taxon>
        <taxon>Dikarya</taxon>
        <taxon>Basidiomycota</taxon>
        <taxon>Agaricomycotina</taxon>
        <taxon>Agaricomycetes</taxon>
        <taxon>Agaricomycetidae</taxon>
        <taxon>Boletales</taxon>
        <taxon>Sclerodermatineae</taxon>
        <taxon>Pisolithaceae</taxon>
        <taxon>Pisolithus</taxon>
    </lineage>
</organism>
<accession>A0A0C9ZHD7</accession>
<dbReference type="Proteomes" id="UP000054018">
    <property type="component" value="Unassembled WGS sequence"/>
</dbReference>
<gene>
    <name evidence="1" type="ORF">PISMIDRAFT_96801</name>
</gene>
<name>A0A0C9ZHD7_9AGAM</name>
<dbReference type="OrthoDB" id="2688393at2759"/>
<evidence type="ECO:0000313" key="1">
    <source>
        <dbReference type="EMBL" id="KIK25399.1"/>
    </source>
</evidence>